<dbReference type="InterPro" id="IPR053858">
    <property type="entry name" value="Arb2_dom"/>
</dbReference>
<dbReference type="PANTHER" id="PTHR21357:SF4">
    <property type="entry name" value="FAM172 FAMILY PROTEIN HOMOLOG CG10038"/>
    <property type="match status" value="1"/>
</dbReference>
<dbReference type="Pfam" id="PF22749">
    <property type="entry name" value="Arb2"/>
    <property type="match status" value="1"/>
</dbReference>
<organism evidence="3 4">
    <name type="scientific">Neohortaea acidophila</name>
    <dbReference type="NCBI Taxonomy" id="245834"/>
    <lineage>
        <taxon>Eukaryota</taxon>
        <taxon>Fungi</taxon>
        <taxon>Dikarya</taxon>
        <taxon>Ascomycota</taxon>
        <taxon>Pezizomycotina</taxon>
        <taxon>Dothideomycetes</taxon>
        <taxon>Dothideomycetidae</taxon>
        <taxon>Mycosphaerellales</taxon>
        <taxon>Teratosphaeriaceae</taxon>
        <taxon>Neohortaea</taxon>
    </lineage>
</organism>
<protein>
    <recommendedName>
        <fullName evidence="2">Arb2 domain-containing protein</fullName>
    </recommendedName>
</protein>
<dbReference type="RefSeq" id="XP_033588733.1">
    <property type="nucleotide sequence ID" value="XM_033729887.1"/>
</dbReference>
<reference evidence="3" key="1">
    <citation type="journal article" date="2020" name="Stud. Mycol.">
        <title>101 Dothideomycetes genomes: a test case for predicting lifestyles and emergence of pathogens.</title>
        <authorList>
            <person name="Haridas S."/>
            <person name="Albert R."/>
            <person name="Binder M."/>
            <person name="Bloem J."/>
            <person name="Labutti K."/>
            <person name="Salamov A."/>
            <person name="Andreopoulos B."/>
            <person name="Baker S."/>
            <person name="Barry K."/>
            <person name="Bills G."/>
            <person name="Bluhm B."/>
            <person name="Cannon C."/>
            <person name="Castanera R."/>
            <person name="Culley D."/>
            <person name="Daum C."/>
            <person name="Ezra D."/>
            <person name="Gonzalez J."/>
            <person name="Henrissat B."/>
            <person name="Kuo A."/>
            <person name="Liang C."/>
            <person name="Lipzen A."/>
            <person name="Lutzoni F."/>
            <person name="Magnuson J."/>
            <person name="Mondo S."/>
            <person name="Nolan M."/>
            <person name="Ohm R."/>
            <person name="Pangilinan J."/>
            <person name="Park H.-J."/>
            <person name="Ramirez L."/>
            <person name="Alfaro M."/>
            <person name="Sun H."/>
            <person name="Tritt A."/>
            <person name="Yoshinaga Y."/>
            <person name="Zwiers L.-H."/>
            <person name="Turgeon B."/>
            <person name="Goodwin S."/>
            <person name="Spatafora J."/>
            <person name="Crous P."/>
            <person name="Grigoriev I."/>
        </authorList>
    </citation>
    <scope>NUCLEOTIDE SEQUENCE</scope>
    <source>
        <strain evidence="3">CBS 113389</strain>
    </source>
</reference>
<dbReference type="GO" id="GO:0005634">
    <property type="term" value="C:nucleus"/>
    <property type="evidence" value="ECO:0007669"/>
    <property type="project" value="TreeGrafter"/>
</dbReference>
<dbReference type="AlphaFoldDB" id="A0A6A6PRR7"/>
<dbReference type="EMBL" id="MU001637">
    <property type="protein sequence ID" value="KAF2482163.1"/>
    <property type="molecule type" value="Genomic_DNA"/>
</dbReference>
<evidence type="ECO:0000313" key="4">
    <source>
        <dbReference type="Proteomes" id="UP000799767"/>
    </source>
</evidence>
<proteinExistence type="predicted"/>
<evidence type="ECO:0000256" key="1">
    <source>
        <dbReference type="SAM" id="MobiDB-lite"/>
    </source>
</evidence>
<dbReference type="InterPro" id="IPR048263">
    <property type="entry name" value="Arb2"/>
</dbReference>
<dbReference type="GO" id="GO:0035197">
    <property type="term" value="F:siRNA binding"/>
    <property type="evidence" value="ECO:0007669"/>
    <property type="project" value="TreeGrafter"/>
</dbReference>
<dbReference type="GeneID" id="54470889"/>
<keyword evidence="4" id="KW-1185">Reference proteome</keyword>
<feature type="region of interest" description="Disordered" evidence="1">
    <location>
        <begin position="1"/>
        <end position="39"/>
    </location>
</feature>
<feature type="compositionally biased region" description="Polar residues" evidence="1">
    <location>
        <begin position="1"/>
        <end position="24"/>
    </location>
</feature>
<evidence type="ECO:0000259" key="2">
    <source>
        <dbReference type="Pfam" id="PF22749"/>
    </source>
</evidence>
<dbReference type="GO" id="GO:0031048">
    <property type="term" value="P:regulatory ncRNA-mediated heterochromatin formation"/>
    <property type="evidence" value="ECO:0007669"/>
    <property type="project" value="TreeGrafter"/>
</dbReference>
<dbReference type="OrthoDB" id="421951at2759"/>
<evidence type="ECO:0000313" key="3">
    <source>
        <dbReference type="EMBL" id="KAF2482163.1"/>
    </source>
</evidence>
<accession>A0A6A6PRR7</accession>
<sequence>MSFTSTSPISRFWHTVTTPPATKQHQQKHQPRSHSSTTKLLNKMFVRSGNNLPADPRYPDSLEELGYMIDAKGQVVSIAPPHSFSPSYISDSERANEVHREALHAGVRRAVKKDLAKLGVRPIYCGGPDGTRLSDEPVKGSPSLPIFTTDLSEMQNKRDIIVVIGEHNQDPIVWAWRSAMREGGLQEATAVGLVRKLMTLGFGGLPSRDEAEAAGVAKAGVTTSNRIDSVGAADESSATPGLILLNPGQRLYSPQLNEAMTQVSWLARPKPNALAQAHKIDNDHNKIPGHYTPYEHVGTFFDGILDQLIVHESSLRLWIVGISDGAEAFINYMDAQLHRDHTARIGSMVSGMAFMEPAHDPTMLKSQTTKTFLHSTGKCWIKSSKPMGTWVNAPGAMKKINHPSQEDRYR</sequence>
<dbReference type="Proteomes" id="UP000799767">
    <property type="component" value="Unassembled WGS sequence"/>
</dbReference>
<name>A0A6A6PRR7_9PEZI</name>
<gene>
    <name evidence="3" type="ORF">BDY17DRAFT_178759</name>
</gene>
<feature type="domain" description="Arb2" evidence="2">
    <location>
        <begin position="58"/>
        <end position="386"/>
    </location>
</feature>
<dbReference type="PANTHER" id="PTHR21357">
    <property type="entry name" value="FAM172 FAMILY PROTEIN HOMOLOG CG10038"/>
    <property type="match status" value="1"/>
</dbReference>